<reference evidence="1 2" key="1">
    <citation type="journal article" date="2014" name="Int. J. Syst. Evol. Microbiol.">
        <title>Complete genome sequence of Corynebacterium casei LMG S-19264T (=DSM 44701T), isolated from a smear-ripened cheese.</title>
        <authorList>
            <consortium name="US DOE Joint Genome Institute (JGI-PGF)"/>
            <person name="Walter F."/>
            <person name="Albersmeier A."/>
            <person name="Kalinowski J."/>
            <person name="Ruckert C."/>
        </authorList>
    </citation>
    <scope>NUCLEOTIDE SEQUENCE [LARGE SCALE GENOMIC DNA]</scope>
    <source>
        <strain evidence="1 2">CGMCC 1.15286</strain>
    </source>
</reference>
<evidence type="ECO:0000313" key="1">
    <source>
        <dbReference type="EMBL" id="GGG77677.1"/>
    </source>
</evidence>
<protein>
    <submittedName>
        <fullName evidence="1">Uncharacterized protein</fullName>
    </submittedName>
</protein>
<dbReference type="Proteomes" id="UP000600247">
    <property type="component" value="Unassembled WGS sequence"/>
</dbReference>
<dbReference type="EMBL" id="BMHY01000007">
    <property type="protein sequence ID" value="GGG77677.1"/>
    <property type="molecule type" value="Genomic_DNA"/>
</dbReference>
<accession>A0A917M501</accession>
<gene>
    <name evidence="1" type="ORF">GCM10010918_38030</name>
</gene>
<keyword evidence="2" id="KW-1185">Reference proteome</keyword>
<dbReference type="AlphaFoldDB" id="A0A917M501"/>
<proteinExistence type="predicted"/>
<organism evidence="1 2">
    <name type="scientific">Paenibacillus radicis</name>
    <name type="common">ex Gao et al. 2016</name>
    <dbReference type="NCBI Taxonomy" id="1737354"/>
    <lineage>
        <taxon>Bacteria</taxon>
        <taxon>Bacillati</taxon>
        <taxon>Bacillota</taxon>
        <taxon>Bacilli</taxon>
        <taxon>Bacillales</taxon>
        <taxon>Paenibacillaceae</taxon>
        <taxon>Paenibacillus</taxon>
    </lineage>
</organism>
<comment type="caution">
    <text evidence="1">The sequence shown here is derived from an EMBL/GenBank/DDBJ whole genome shotgun (WGS) entry which is preliminary data.</text>
</comment>
<name>A0A917M501_9BACL</name>
<evidence type="ECO:0000313" key="2">
    <source>
        <dbReference type="Proteomes" id="UP000600247"/>
    </source>
</evidence>
<sequence>MLSVVAKLMGNSLGKTLRRTNQTAKSSKQYVNESIGKIVKTVAKTDQSAKSSKL</sequence>